<dbReference type="Proteomes" id="UP001148737">
    <property type="component" value="Unassembled WGS sequence"/>
</dbReference>
<accession>A0ACC1R1B7</accession>
<keyword evidence="2" id="KW-1185">Reference proteome</keyword>
<evidence type="ECO:0000313" key="1">
    <source>
        <dbReference type="EMBL" id="KAJ3495660.1"/>
    </source>
</evidence>
<protein>
    <submittedName>
        <fullName evidence="1">Uncharacterized protein</fullName>
    </submittedName>
</protein>
<reference evidence="1" key="1">
    <citation type="submission" date="2022-07" db="EMBL/GenBank/DDBJ databases">
        <title>Genome Sequence of Lecanicillium saksenae.</title>
        <authorList>
            <person name="Buettner E."/>
        </authorList>
    </citation>
    <scope>NUCLEOTIDE SEQUENCE</scope>
    <source>
        <strain evidence="1">VT-O1</strain>
    </source>
</reference>
<comment type="caution">
    <text evidence="1">The sequence shown here is derived from an EMBL/GenBank/DDBJ whole genome shotgun (WGS) entry which is preliminary data.</text>
</comment>
<proteinExistence type="predicted"/>
<gene>
    <name evidence="1" type="ORF">NLG97_g3236</name>
</gene>
<dbReference type="EMBL" id="JANAKD010000258">
    <property type="protein sequence ID" value="KAJ3495660.1"/>
    <property type="molecule type" value="Genomic_DNA"/>
</dbReference>
<evidence type="ECO:0000313" key="2">
    <source>
        <dbReference type="Proteomes" id="UP001148737"/>
    </source>
</evidence>
<name>A0ACC1R1B7_9HYPO</name>
<organism evidence="1 2">
    <name type="scientific">Lecanicillium saksenae</name>
    <dbReference type="NCBI Taxonomy" id="468837"/>
    <lineage>
        <taxon>Eukaryota</taxon>
        <taxon>Fungi</taxon>
        <taxon>Dikarya</taxon>
        <taxon>Ascomycota</taxon>
        <taxon>Pezizomycotina</taxon>
        <taxon>Sordariomycetes</taxon>
        <taxon>Hypocreomycetidae</taxon>
        <taxon>Hypocreales</taxon>
        <taxon>Cordycipitaceae</taxon>
        <taxon>Lecanicillium</taxon>
    </lineage>
</organism>
<sequence length="467" mass="51653">MDALLRSNADVEVHFASFPSLEAETRAISDKAVSTNTGISPIVFHALDGPTHAEAALKGFRQVYGENYDISTSVFARPLSFSTAMEAIADLPRIVLPWDGPQFMKVYHSFSDIIKTVAPDLVILDALLSPAVTSAWNSGTRFSYLCPNALKDLVIGYQKLDILWNYPALMSGYDYPLRWFQRPTNIFYHLAMLYRVASNSEFAAKKKYVEDQTGQPLRVLVGKSTERPEFVKIFVGSLLELEFPLRSHKSVVACGPIIQDAPKVDESDPQLSAWLARGRTIYVNMGSLFRFTEDSAAELSKGLNLVLDQLDLKEPSLPRTQVLWKLASKSGNAPVTASNAKIRAAFCGKIEDDRVRILTWLETPPLAVLRSGGIACSVHHGGASSYHEAILAGVPHVVLPFWTDCYDFANRVEYLGIGRKGSRKQQPVFEAAEFSDAVLEVIMGDDSEQMKRKARELAGVSEKESTT</sequence>